<sequence>MRHKTLIIQLIRQDLKHSQLTGALKGMGLEDGGLYALDLMALVTQLMQVPAAKLEQFTTTYGQFLDRAPQLPVSFSGQELAPVAEACYRALEGCLG</sequence>
<evidence type="ECO:0000313" key="2">
    <source>
        <dbReference type="Proteomes" id="UP000184532"/>
    </source>
</evidence>
<keyword evidence="2" id="KW-1185">Reference proteome</keyword>
<dbReference type="RefSeq" id="WP_073177333.1">
    <property type="nucleotide sequence ID" value="NZ_FQWL01000002.1"/>
</dbReference>
<dbReference type="OrthoDB" id="1445985at2"/>
<dbReference type="Proteomes" id="UP000184532">
    <property type="component" value="Unassembled WGS sequence"/>
</dbReference>
<dbReference type="AlphaFoldDB" id="A0A1M5JUY6"/>
<name>A0A1M5JUY6_9FLAO</name>
<accession>A0A1M5JUY6</accession>
<evidence type="ECO:0000313" key="1">
    <source>
        <dbReference type="EMBL" id="SHG44422.1"/>
    </source>
</evidence>
<proteinExistence type="predicted"/>
<reference evidence="2" key="1">
    <citation type="submission" date="2016-11" db="EMBL/GenBank/DDBJ databases">
        <authorList>
            <person name="Varghese N."/>
            <person name="Submissions S."/>
        </authorList>
    </citation>
    <scope>NUCLEOTIDE SEQUENCE [LARGE SCALE GENOMIC DNA]</scope>
    <source>
        <strain evidence="2">DSM 22638</strain>
    </source>
</reference>
<protein>
    <submittedName>
        <fullName evidence="1">Uncharacterized protein</fullName>
    </submittedName>
</protein>
<dbReference type="EMBL" id="FQWL01000002">
    <property type="protein sequence ID" value="SHG44422.1"/>
    <property type="molecule type" value="Genomic_DNA"/>
</dbReference>
<gene>
    <name evidence="1" type="ORF">SAMN04488116_1235</name>
</gene>
<organism evidence="1 2">
    <name type="scientific">Flagellimonas flava</name>
    <dbReference type="NCBI Taxonomy" id="570519"/>
    <lineage>
        <taxon>Bacteria</taxon>
        <taxon>Pseudomonadati</taxon>
        <taxon>Bacteroidota</taxon>
        <taxon>Flavobacteriia</taxon>
        <taxon>Flavobacteriales</taxon>
        <taxon>Flavobacteriaceae</taxon>
        <taxon>Flagellimonas</taxon>
    </lineage>
</organism>